<evidence type="ECO:0000313" key="3">
    <source>
        <dbReference type="EMBL" id="KAJ3995221.1"/>
    </source>
</evidence>
<proteinExistence type="predicted"/>
<gene>
    <name evidence="3" type="ORF">F5050DRAFT_1713062</name>
</gene>
<feature type="coiled-coil region" evidence="1">
    <location>
        <begin position="43"/>
        <end position="70"/>
    </location>
</feature>
<keyword evidence="1" id="KW-0175">Coiled coil</keyword>
<sequence length="245" mass="26683">MSAKHGPTKDDLYLENQNLVEGWTATTAASKVHLVPGESSDSLEQERSVQRNLQLKNNALNETMNNILQELHQRLGENTHDMSLKAILDSMSVLVETFTHSSRFGPEPLDPTASTLGQATLMRMVYPAVTSITLTEAMNNDLHQLQNNFAQHSQDAQTHLDNMRSDLIQAQEDKAQNAKEEVQKAKEEAQKAKEEARKAQADAGSAPPSSGANQQTPEQNSAPLPSGANQQTAPAPSGIDQQTPP</sequence>
<dbReference type="EMBL" id="MU790663">
    <property type="protein sequence ID" value="KAJ3995221.1"/>
    <property type="molecule type" value="Genomic_DNA"/>
</dbReference>
<evidence type="ECO:0000256" key="1">
    <source>
        <dbReference type="SAM" id="Coils"/>
    </source>
</evidence>
<comment type="caution">
    <text evidence="3">The sequence shown here is derived from an EMBL/GenBank/DDBJ whole genome shotgun (WGS) entry which is preliminary data.</text>
</comment>
<keyword evidence="4" id="KW-1185">Reference proteome</keyword>
<evidence type="ECO:0000256" key="2">
    <source>
        <dbReference type="SAM" id="MobiDB-lite"/>
    </source>
</evidence>
<name>A0ABQ8Q9M6_9AGAR</name>
<protein>
    <submittedName>
        <fullName evidence="3">Uncharacterized protein</fullName>
    </submittedName>
</protein>
<dbReference type="Proteomes" id="UP001163828">
    <property type="component" value="Unassembled WGS sequence"/>
</dbReference>
<reference evidence="3" key="1">
    <citation type="submission" date="2022-08" db="EMBL/GenBank/DDBJ databases">
        <authorList>
            <consortium name="DOE Joint Genome Institute"/>
            <person name="Min B."/>
            <person name="Riley R."/>
            <person name="Sierra-Patev S."/>
            <person name="Naranjo-Ortiz M."/>
            <person name="Looney B."/>
            <person name="Konkel Z."/>
            <person name="Slot J.C."/>
            <person name="Sakamoto Y."/>
            <person name="Steenwyk J.L."/>
            <person name="Rokas A."/>
            <person name="Carro J."/>
            <person name="Camarero S."/>
            <person name="Ferreira P."/>
            <person name="Molpeceres G."/>
            <person name="Ruiz-Duenas F.J."/>
            <person name="Serrano A."/>
            <person name="Henrissat B."/>
            <person name="Drula E."/>
            <person name="Hughes K.W."/>
            <person name="Mata J.L."/>
            <person name="Ishikawa N.K."/>
            <person name="Vargas-Isla R."/>
            <person name="Ushijima S."/>
            <person name="Smith C.A."/>
            <person name="Ahrendt S."/>
            <person name="Andreopoulos W."/>
            <person name="He G."/>
            <person name="Labutti K."/>
            <person name="Lipzen A."/>
            <person name="Ng V."/>
            <person name="Sandor L."/>
            <person name="Barry K."/>
            <person name="Martinez A.T."/>
            <person name="Xiao Y."/>
            <person name="Gibbons J.G."/>
            <person name="Terashima K."/>
            <person name="Hibbett D.S."/>
            <person name="Grigoriev I.V."/>
        </authorList>
    </citation>
    <scope>NUCLEOTIDE SEQUENCE</scope>
    <source>
        <strain evidence="3">TFB10827</strain>
    </source>
</reference>
<feature type="region of interest" description="Disordered" evidence="2">
    <location>
        <begin position="172"/>
        <end position="245"/>
    </location>
</feature>
<evidence type="ECO:0000313" key="4">
    <source>
        <dbReference type="Proteomes" id="UP001163828"/>
    </source>
</evidence>
<feature type="compositionally biased region" description="Low complexity" evidence="2">
    <location>
        <begin position="201"/>
        <end position="212"/>
    </location>
</feature>
<organism evidence="3 4">
    <name type="scientific">Lentinula boryana</name>
    <dbReference type="NCBI Taxonomy" id="40481"/>
    <lineage>
        <taxon>Eukaryota</taxon>
        <taxon>Fungi</taxon>
        <taxon>Dikarya</taxon>
        <taxon>Basidiomycota</taxon>
        <taxon>Agaricomycotina</taxon>
        <taxon>Agaricomycetes</taxon>
        <taxon>Agaricomycetidae</taxon>
        <taxon>Agaricales</taxon>
        <taxon>Marasmiineae</taxon>
        <taxon>Omphalotaceae</taxon>
        <taxon>Lentinula</taxon>
    </lineage>
</organism>
<feature type="compositionally biased region" description="Basic and acidic residues" evidence="2">
    <location>
        <begin position="172"/>
        <end position="200"/>
    </location>
</feature>
<accession>A0ABQ8Q9M6</accession>
<feature type="compositionally biased region" description="Polar residues" evidence="2">
    <location>
        <begin position="213"/>
        <end position="245"/>
    </location>
</feature>